<dbReference type="OrthoDB" id="10379583at2759"/>
<protein>
    <submittedName>
        <fullName evidence="1">Uncharacterized protein</fullName>
    </submittedName>
</protein>
<name>A0A9W8I510_9FUNG</name>
<organism evidence="1 2">
    <name type="scientific">Coemansia brasiliensis</name>
    <dbReference type="NCBI Taxonomy" id="2650707"/>
    <lineage>
        <taxon>Eukaryota</taxon>
        <taxon>Fungi</taxon>
        <taxon>Fungi incertae sedis</taxon>
        <taxon>Zoopagomycota</taxon>
        <taxon>Kickxellomycotina</taxon>
        <taxon>Kickxellomycetes</taxon>
        <taxon>Kickxellales</taxon>
        <taxon>Kickxellaceae</taxon>
        <taxon>Coemansia</taxon>
    </lineage>
</organism>
<proteinExistence type="predicted"/>
<reference evidence="1" key="1">
    <citation type="submission" date="2022-07" db="EMBL/GenBank/DDBJ databases">
        <title>Phylogenomic reconstructions and comparative analyses of Kickxellomycotina fungi.</title>
        <authorList>
            <person name="Reynolds N.K."/>
            <person name="Stajich J.E."/>
            <person name="Barry K."/>
            <person name="Grigoriev I.V."/>
            <person name="Crous P."/>
            <person name="Smith M.E."/>
        </authorList>
    </citation>
    <scope>NUCLEOTIDE SEQUENCE</scope>
    <source>
        <strain evidence="1">NRRL 1566</strain>
    </source>
</reference>
<sequence length="195" mass="22719">MAEEIESHMELFEFLDENKEAAVLYYDPEEEKNPKEICENIAILYPKVAFAYTLLPKDILAEYRDGKYVYKDKRPYFEFYKNNNVVDTPERTDYTMNEKEIVRLEDGDGLWEFIDSNTLAAIIYYDDEAQQVEICKDIKKLLPDDTALGFSKCKPDKKTLHSIGQSHLISQATYCIVYEDGKAIETPRQVELALQ</sequence>
<evidence type="ECO:0000313" key="1">
    <source>
        <dbReference type="EMBL" id="KAJ2847830.1"/>
    </source>
</evidence>
<keyword evidence="2" id="KW-1185">Reference proteome</keyword>
<dbReference type="EMBL" id="JANBUW010000254">
    <property type="protein sequence ID" value="KAJ2847830.1"/>
    <property type="molecule type" value="Genomic_DNA"/>
</dbReference>
<comment type="caution">
    <text evidence="1">The sequence shown here is derived from an EMBL/GenBank/DDBJ whole genome shotgun (WGS) entry which is preliminary data.</text>
</comment>
<dbReference type="Proteomes" id="UP001139887">
    <property type="component" value="Unassembled WGS sequence"/>
</dbReference>
<accession>A0A9W8I510</accession>
<evidence type="ECO:0000313" key="2">
    <source>
        <dbReference type="Proteomes" id="UP001139887"/>
    </source>
</evidence>
<gene>
    <name evidence="1" type="ORF">IWW36_003652</name>
</gene>
<dbReference type="AlphaFoldDB" id="A0A9W8I510"/>